<keyword evidence="4 8" id="KW-0479">Metal-binding</keyword>
<evidence type="ECO:0000256" key="2">
    <source>
        <dbReference type="ARBA" id="ARBA00010617"/>
    </source>
</evidence>
<dbReference type="InterPro" id="IPR036396">
    <property type="entry name" value="Cyt_P450_sf"/>
</dbReference>
<evidence type="ECO:0000256" key="5">
    <source>
        <dbReference type="ARBA" id="ARBA00023002"/>
    </source>
</evidence>
<dbReference type="PRINTS" id="PR00463">
    <property type="entry name" value="EP450I"/>
</dbReference>
<protein>
    <submittedName>
        <fullName evidence="11">Cytochrome P450 4d8</fullName>
    </submittedName>
</protein>
<name>A0A034VUQ6_BACDO</name>
<evidence type="ECO:0000256" key="4">
    <source>
        <dbReference type="ARBA" id="ARBA00022723"/>
    </source>
</evidence>
<dbReference type="EMBL" id="GAKP01013372">
    <property type="protein sequence ID" value="JAC45580.1"/>
    <property type="molecule type" value="Transcribed_RNA"/>
</dbReference>
<sequence>LRKSGSLTFTLLVSSTAISLISSAMLFCAILLLFFILALLNYVTKQRIRRGVLRNMPGPYCYPFIGAVQLYLQLSMNNMLDHMAKFHEQHGSIIAAWVANRVGISSMDLELNEQILASPQHIAKHFNYTILRQWLGTGLLLSDGRKWFVRRKIITPAFHFKILEQFVEVFDQQSTILLSCLAKKADGRNAFDVYPFVCLAALDIIAETAMGTKMGAQTDARSEYALAVNKTTKIIAWRFIKFHLNNEILFSILHPHLKWQQMRHIKTLHEFTTNIIKQRREALEKNRNVAPLTEDLTEDSHFVGKKKRMALLDMLLQSTIDDQPLSDDDIREEVDTFMFEGHDTITSGICFTLYLLSRHSEAQQKVLQEVAAVLGNDRKQAISLRELNELKYVECVIKETLRLYPSVPLVGRQLTEDFQYTHSQIGDGIIPAGAAILISLYGMFRQARYFERPTDFMPERHLNNGSASAFLFIPFSAGPRNCIGQKFAMLEMKMIIAKIVREYELLPFGEPVQIESNIVMRSTTGFQLGMRKRE</sequence>
<dbReference type="OrthoDB" id="1470350at2759"/>
<dbReference type="GO" id="GO:0004497">
    <property type="term" value="F:monooxygenase activity"/>
    <property type="evidence" value="ECO:0007669"/>
    <property type="project" value="UniProtKB-KW"/>
</dbReference>
<keyword evidence="5 9" id="KW-0560">Oxidoreductase</keyword>
<evidence type="ECO:0000256" key="3">
    <source>
        <dbReference type="ARBA" id="ARBA00022617"/>
    </source>
</evidence>
<reference evidence="11" key="1">
    <citation type="journal article" date="2014" name="BMC Genomics">
        <title>Characterizing the developmental transcriptome of the oriental fruit fly, Bactrocera dorsalis (Diptera: Tephritidae) through comparative genomic analysis with Drosophila melanogaster utilizing modENCODE datasets.</title>
        <authorList>
            <person name="Geib S.M."/>
            <person name="Calla B."/>
            <person name="Hall B."/>
            <person name="Hou S."/>
            <person name="Manoukis N.C."/>
        </authorList>
    </citation>
    <scope>NUCLEOTIDE SEQUENCE</scope>
    <source>
        <strain evidence="11">Punador</strain>
    </source>
</reference>
<accession>A0A034VUQ6</accession>
<gene>
    <name evidence="11" type="primary">CP4D8</name>
</gene>
<dbReference type="Pfam" id="PF00067">
    <property type="entry name" value="p450"/>
    <property type="match status" value="1"/>
</dbReference>
<dbReference type="InterPro" id="IPR050196">
    <property type="entry name" value="Cytochrome_P450_Monoox"/>
</dbReference>
<keyword evidence="7 9" id="KW-0503">Monooxygenase</keyword>
<dbReference type="Gene3D" id="1.10.630.10">
    <property type="entry name" value="Cytochrome P450"/>
    <property type="match status" value="1"/>
</dbReference>
<comment type="similarity">
    <text evidence="2 9">Belongs to the cytochrome P450 family.</text>
</comment>
<dbReference type="CDD" id="cd20628">
    <property type="entry name" value="CYP4"/>
    <property type="match status" value="1"/>
</dbReference>
<organism evidence="11">
    <name type="scientific">Bactrocera dorsalis</name>
    <name type="common">Oriental fruit fly</name>
    <name type="synonym">Dacus dorsalis</name>
    <dbReference type="NCBI Taxonomy" id="27457"/>
    <lineage>
        <taxon>Eukaryota</taxon>
        <taxon>Metazoa</taxon>
        <taxon>Ecdysozoa</taxon>
        <taxon>Arthropoda</taxon>
        <taxon>Hexapoda</taxon>
        <taxon>Insecta</taxon>
        <taxon>Pterygota</taxon>
        <taxon>Neoptera</taxon>
        <taxon>Endopterygota</taxon>
        <taxon>Diptera</taxon>
        <taxon>Brachycera</taxon>
        <taxon>Muscomorpha</taxon>
        <taxon>Tephritoidea</taxon>
        <taxon>Tephritidae</taxon>
        <taxon>Bactrocera</taxon>
        <taxon>Bactrocera</taxon>
    </lineage>
</organism>
<feature type="transmembrane region" description="Helical" evidence="10">
    <location>
        <begin position="20"/>
        <end position="44"/>
    </location>
</feature>
<evidence type="ECO:0000256" key="9">
    <source>
        <dbReference type="RuleBase" id="RU000461"/>
    </source>
</evidence>
<evidence type="ECO:0000256" key="1">
    <source>
        <dbReference type="ARBA" id="ARBA00001971"/>
    </source>
</evidence>
<evidence type="ECO:0000256" key="8">
    <source>
        <dbReference type="PIRSR" id="PIRSR602401-1"/>
    </source>
</evidence>
<dbReference type="PANTHER" id="PTHR24291">
    <property type="entry name" value="CYTOCHROME P450 FAMILY 4"/>
    <property type="match status" value="1"/>
</dbReference>
<keyword evidence="10" id="KW-0812">Transmembrane</keyword>
<feature type="binding site" description="axial binding residue" evidence="8">
    <location>
        <position position="482"/>
    </location>
    <ligand>
        <name>heme</name>
        <dbReference type="ChEBI" id="CHEBI:30413"/>
    </ligand>
    <ligandPart>
        <name>Fe</name>
        <dbReference type="ChEBI" id="CHEBI:18248"/>
    </ligandPart>
</feature>
<evidence type="ECO:0000256" key="6">
    <source>
        <dbReference type="ARBA" id="ARBA00023004"/>
    </source>
</evidence>
<dbReference type="InterPro" id="IPR001128">
    <property type="entry name" value="Cyt_P450"/>
</dbReference>
<dbReference type="PROSITE" id="PS00086">
    <property type="entry name" value="CYTOCHROME_P450"/>
    <property type="match status" value="1"/>
</dbReference>
<keyword evidence="10" id="KW-0472">Membrane</keyword>
<keyword evidence="10" id="KW-1133">Transmembrane helix</keyword>
<proteinExistence type="inferred from homology"/>
<evidence type="ECO:0000313" key="11">
    <source>
        <dbReference type="EMBL" id="JAC45580.1"/>
    </source>
</evidence>
<dbReference type="GO" id="GO:0020037">
    <property type="term" value="F:heme binding"/>
    <property type="evidence" value="ECO:0007669"/>
    <property type="project" value="InterPro"/>
</dbReference>
<dbReference type="InterPro" id="IPR002401">
    <property type="entry name" value="Cyt_P450_E_grp-I"/>
</dbReference>
<dbReference type="GO" id="GO:0016705">
    <property type="term" value="F:oxidoreductase activity, acting on paired donors, with incorporation or reduction of molecular oxygen"/>
    <property type="evidence" value="ECO:0007669"/>
    <property type="project" value="InterPro"/>
</dbReference>
<evidence type="ECO:0000256" key="10">
    <source>
        <dbReference type="SAM" id="Phobius"/>
    </source>
</evidence>
<keyword evidence="3 8" id="KW-0349">Heme</keyword>
<dbReference type="PRINTS" id="PR00385">
    <property type="entry name" value="P450"/>
</dbReference>
<keyword evidence="6 8" id="KW-0408">Iron</keyword>
<feature type="non-terminal residue" evidence="11">
    <location>
        <position position="1"/>
    </location>
</feature>
<comment type="cofactor">
    <cofactor evidence="1 8">
        <name>heme</name>
        <dbReference type="ChEBI" id="CHEBI:30413"/>
    </cofactor>
</comment>
<dbReference type="InterPro" id="IPR017972">
    <property type="entry name" value="Cyt_P450_CS"/>
</dbReference>
<dbReference type="AlphaFoldDB" id="A0A034VUQ6"/>
<dbReference type="PANTHER" id="PTHR24291:SF187">
    <property type="entry name" value="CYTOCHROME P450 4AE1-RELATED"/>
    <property type="match status" value="1"/>
</dbReference>
<dbReference type="SUPFAM" id="SSF48264">
    <property type="entry name" value="Cytochrome P450"/>
    <property type="match status" value="1"/>
</dbReference>
<evidence type="ECO:0000256" key="7">
    <source>
        <dbReference type="ARBA" id="ARBA00023033"/>
    </source>
</evidence>
<dbReference type="GO" id="GO:0005506">
    <property type="term" value="F:iron ion binding"/>
    <property type="evidence" value="ECO:0007669"/>
    <property type="project" value="InterPro"/>
</dbReference>